<dbReference type="Proteomes" id="UP001596445">
    <property type="component" value="Unassembled WGS sequence"/>
</dbReference>
<protein>
    <submittedName>
        <fullName evidence="3">Vms1/Ankzf1 family peptidyl-tRNA hydrolase</fullName>
    </submittedName>
</protein>
<dbReference type="InterPro" id="IPR040783">
    <property type="entry name" value="VLRF1"/>
</dbReference>
<evidence type="ECO:0000313" key="3">
    <source>
        <dbReference type="EMBL" id="MFC7056989.1"/>
    </source>
</evidence>
<accession>A0ABD5VXI8</accession>
<dbReference type="Gene3D" id="1.10.287.1490">
    <property type="match status" value="1"/>
</dbReference>
<dbReference type="SUPFAM" id="SSF53137">
    <property type="entry name" value="Translational machinery components"/>
    <property type="match status" value="1"/>
</dbReference>
<dbReference type="RefSeq" id="WP_267164137.1">
    <property type="nucleotide sequence ID" value="NZ_CP112972.1"/>
</dbReference>
<name>A0ABD5VXI8_9EURY</name>
<dbReference type="Gene3D" id="3.30.420.60">
    <property type="entry name" value="eRF1 domain 2"/>
    <property type="match status" value="1"/>
</dbReference>
<reference evidence="3 4" key="1">
    <citation type="journal article" date="2019" name="Int. J. Syst. Evol. Microbiol.">
        <title>The Global Catalogue of Microorganisms (GCM) 10K type strain sequencing project: providing services to taxonomists for standard genome sequencing and annotation.</title>
        <authorList>
            <consortium name="The Broad Institute Genomics Platform"/>
            <consortium name="The Broad Institute Genome Sequencing Center for Infectious Disease"/>
            <person name="Wu L."/>
            <person name="Ma J."/>
        </authorList>
    </citation>
    <scope>NUCLEOTIDE SEQUENCE [LARGE SCALE GENOMIC DNA]</scope>
    <source>
        <strain evidence="3 4">JCM 30072</strain>
    </source>
</reference>
<gene>
    <name evidence="3" type="ORF">ACFQQG_00855</name>
</gene>
<feature type="region of interest" description="Disordered" evidence="1">
    <location>
        <begin position="29"/>
        <end position="49"/>
    </location>
</feature>
<organism evidence="3 4">
    <name type="scientific">Halovenus salina</name>
    <dbReference type="NCBI Taxonomy" id="1510225"/>
    <lineage>
        <taxon>Archaea</taxon>
        <taxon>Methanobacteriati</taxon>
        <taxon>Methanobacteriota</taxon>
        <taxon>Stenosarchaea group</taxon>
        <taxon>Halobacteria</taxon>
        <taxon>Halobacteriales</taxon>
        <taxon>Haloarculaceae</taxon>
        <taxon>Halovenus</taxon>
    </lineage>
</organism>
<dbReference type="Pfam" id="PF18859">
    <property type="entry name" value="acVLRF1"/>
    <property type="match status" value="1"/>
</dbReference>
<evidence type="ECO:0000259" key="2">
    <source>
        <dbReference type="Pfam" id="PF18859"/>
    </source>
</evidence>
<proteinExistence type="predicted"/>
<dbReference type="InterPro" id="IPR042226">
    <property type="entry name" value="eFR1_2_sf"/>
</dbReference>
<sequence>MLDDLLGRTELKERIAELEENRDRLEDQLSAEKRRRSEAATDRQEAERRVNTLEDKVTQLEDQIERLRDDETTLSPRREATLSGGRLDDVLDRLATVETGEEGALTAFVDDGHDLPGAVRQALGNRGALVSRAAPCLVVVDDAGLIAACLRPPLSPAPFAEWGRSFRLERSWFCPQGSYTLALVRSDLFAMGTYEADQRIAFHGFDSALKSQHSKGGFSQSRFERLRDEQIDNHLDRCRAALDEREADRLFIVGEQSVIGNFEEIADETATVDATGDPESALASAWADFWSVQLWVV</sequence>
<feature type="domain" description="Actinobacteria/chloroflexi VLRF1 release factor" evidence="2">
    <location>
        <begin position="179"/>
        <end position="294"/>
    </location>
</feature>
<dbReference type="AlphaFoldDB" id="A0ABD5VXI8"/>
<dbReference type="GeneID" id="76628785"/>
<keyword evidence="4" id="KW-1185">Reference proteome</keyword>
<dbReference type="EMBL" id="JBHSZI010000001">
    <property type="protein sequence ID" value="MFC7056989.1"/>
    <property type="molecule type" value="Genomic_DNA"/>
</dbReference>
<evidence type="ECO:0000313" key="4">
    <source>
        <dbReference type="Proteomes" id="UP001596445"/>
    </source>
</evidence>
<comment type="caution">
    <text evidence="3">The sequence shown here is derived from an EMBL/GenBank/DDBJ whole genome shotgun (WGS) entry which is preliminary data.</text>
</comment>
<evidence type="ECO:0000256" key="1">
    <source>
        <dbReference type="SAM" id="MobiDB-lite"/>
    </source>
</evidence>
<dbReference type="GO" id="GO:0016787">
    <property type="term" value="F:hydrolase activity"/>
    <property type="evidence" value="ECO:0007669"/>
    <property type="project" value="UniProtKB-KW"/>
</dbReference>
<keyword evidence="3" id="KW-0378">Hydrolase</keyword>